<evidence type="ECO:0000313" key="2">
    <source>
        <dbReference type="EMBL" id="CAH0178865.1"/>
    </source>
</evidence>
<sequence>MMEMDEEETVDDVKAKEVGVEAVHMSTAGNSESDASNNTGGQVNRKQPVETVSFFGNIKDFFTSLIK</sequence>
<organism evidence="2 3">
    <name type="scientific">Peribacillus simplex</name>
    <dbReference type="NCBI Taxonomy" id="1478"/>
    <lineage>
        <taxon>Bacteria</taxon>
        <taxon>Bacillati</taxon>
        <taxon>Bacillota</taxon>
        <taxon>Bacilli</taxon>
        <taxon>Bacillales</taxon>
        <taxon>Bacillaceae</taxon>
        <taxon>Peribacillus</taxon>
    </lineage>
</organism>
<proteinExistence type="predicted"/>
<gene>
    <name evidence="2" type="ORF">SRABI133_01372</name>
</gene>
<comment type="caution">
    <text evidence="2">The sequence shown here is derived from an EMBL/GenBank/DDBJ whole genome shotgun (WGS) entry which is preliminary data.</text>
</comment>
<dbReference type="Proteomes" id="UP000789326">
    <property type="component" value="Unassembled WGS sequence"/>
</dbReference>
<reference evidence="2" key="1">
    <citation type="submission" date="2021-11" db="EMBL/GenBank/DDBJ databases">
        <authorList>
            <person name="Bulgarelli D."/>
        </authorList>
    </citation>
    <scope>NUCLEOTIDE SEQUENCE</scope>
    <source>
        <strain evidence="2">Bi133</strain>
    </source>
</reference>
<dbReference type="AlphaFoldDB" id="A0A9W4KW47"/>
<name>A0A9W4KW47_9BACI</name>
<protein>
    <submittedName>
        <fullName evidence="2">Uncharacterized protein</fullName>
    </submittedName>
</protein>
<evidence type="ECO:0000256" key="1">
    <source>
        <dbReference type="SAM" id="MobiDB-lite"/>
    </source>
</evidence>
<dbReference type="EMBL" id="CAKKMG010000012">
    <property type="protein sequence ID" value="CAH0178865.1"/>
    <property type="molecule type" value="Genomic_DNA"/>
</dbReference>
<feature type="compositionally biased region" description="Polar residues" evidence="1">
    <location>
        <begin position="27"/>
        <end position="45"/>
    </location>
</feature>
<evidence type="ECO:0000313" key="3">
    <source>
        <dbReference type="Proteomes" id="UP000789326"/>
    </source>
</evidence>
<accession>A0A9W4KW47</accession>
<feature type="region of interest" description="Disordered" evidence="1">
    <location>
        <begin position="26"/>
        <end position="45"/>
    </location>
</feature>